<evidence type="ECO:0000313" key="1">
    <source>
        <dbReference type="EMBL" id="PIE31210.1"/>
    </source>
</evidence>
<accession>A0A2G6K720</accession>
<proteinExistence type="predicted"/>
<name>A0A2G6K720_9ACTN</name>
<protein>
    <submittedName>
        <fullName evidence="1">Alcohol dehydrogenase</fullName>
    </submittedName>
</protein>
<evidence type="ECO:0000313" key="2">
    <source>
        <dbReference type="Proteomes" id="UP000230914"/>
    </source>
</evidence>
<dbReference type="InterPro" id="IPR021888">
    <property type="entry name" value="DUF3499"/>
</dbReference>
<organism evidence="1 2">
    <name type="scientific">Ilumatobacter coccineus</name>
    <dbReference type="NCBI Taxonomy" id="467094"/>
    <lineage>
        <taxon>Bacteria</taxon>
        <taxon>Bacillati</taxon>
        <taxon>Actinomycetota</taxon>
        <taxon>Acidimicrobiia</taxon>
        <taxon>Acidimicrobiales</taxon>
        <taxon>Ilumatobacteraceae</taxon>
        <taxon>Ilumatobacter</taxon>
    </lineage>
</organism>
<dbReference type="Pfam" id="PF12005">
    <property type="entry name" value="DUF3499"/>
    <property type="match status" value="1"/>
</dbReference>
<gene>
    <name evidence="1" type="ORF">CSA55_06180</name>
</gene>
<reference evidence="1 2" key="1">
    <citation type="submission" date="2017-10" db="EMBL/GenBank/DDBJ databases">
        <title>Novel microbial diversity and functional potential in the marine mammal oral microbiome.</title>
        <authorList>
            <person name="Dudek N.K."/>
            <person name="Sun C.L."/>
            <person name="Burstein D."/>
            <person name="Kantor R.S."/>
            <person name="Aliaga Goltsman D.S."/>
            <person name="Bik E.M."/>
            <person name="Thomas B.C."/>
            <person name="Banfield J.F."/>
            <person name="Relman D.A."/>
        </authorList>
    </citation>
    <scope>NUCLEOTIDE SEQUENCE [LARGE SCALE GENOMIC DNA]</scope>
    <source>
        <strain evidence="1">DOLJORAL78_61_10</strain>
    </source>
</reference>
<dbReference type="AlphaFoldDB" id="A0A2G6K720"/>
<sequence length="72" mass="8160">MSRQCSKTGCSSPADVTLTYDYAHAMVWLDELTGERDPHAYDLCERHAGRLTVPQGWQMRNRRRPLAVLLAG</sequence>
<dbReference type="EMBL" id="PDSL01000103">
    <property type="protein sequence ID" value="PIE31210.1"/>
    <property type="molecule type" value="Genomic_DNA"/>
</dbReference>
<dbReference type="Proteomes" id="UP000230914">
    <property type="component" value="Unassembled WGS sequence"/>
</dbReference>
<comment type="caution">
    <text evidence="1">The sequence shown here is derived from an EMBL/GenBank/DDBJ whole genome shotgun (WGS) entry which is preliminary data.</text>
</comment>